<dbReference type="CDD" id="cd00438">
    <property type="entry name" value="cupin_RmlC"/>
    <property type="match status" value="1"/>
</dbReference>
<dbReference type="PANTHER" id="PTHR21047:SF2">
    <property type="entry name" value="THYMIDINE DIPHOSPHO-4-KETO-RHAMNOSE 3,5-EPIMERASE"/>
    <property type="match status" value="1"/>
</dbReference>
<dbReference type="InterPro" id="IPR014710">
    <property type="entry name" value="RmlC-like_jellyroll"/>
</dbReference>
<dbReference type="PANTHER" id="PTHR21047">
    <property type="entry name" value="DTDP-6-DEOXY-D-GLUCOSE-3,5 EPIMERASE"/>
    <property type="match status" value="1"/>
</dbReference>
<dbReference type="GO" id="GO:0000271">
    <property type="term" value="P:polysaccharide biosynthetic process"/>
    <property type="evidence" value="ECO:0007669"/>
    <property type="project" value="TreeGrafter"/>
</dbReference>
<accession>A0A6G9XR14</accession>
<feature type="site" description="Participates in a stacking interaction with the thymidine ring of dTDP-4-oxo-6-deoxyglucose" evidence="3">
    <location>
        <position position="161"/>
    </location>
</feature>
<dbReference type="EMBL" id="CP046171">
    <property type="protein sequence ID" value="QIS03290.1"/>
    <property type="molecule type" value="Genomic_DNA"/>
</dbReference>
<name>A0A6G9XR14_NOCBR</name>
<dbReference type="InterPro" id="IPR011051">
    <property type="entry name" value="RmlC_Cupin_sf"/>
</dbReference>
<dbReference type="InterPro" id="IPR000888">
    <property type="entry name" value="RmlC-like"/>
</dbReference>
<reference evidence="4 5" key="1">
    <citation type="journal article" date="2019" name="ACS Chem. Biol.">
        <title>Identification and Mobilization of a Cryptic Antibiotic Biosynthesis Gene Locus from a Human-Pathogenic Nocardia Isolate.</title>
        <authorList>
            <person name="Herisse M."/>
            <person name="Ishida K."/>
            <person name="Porter J.L."/>
            <person name="Howden B."/>
            <person name="Hertweck C."/>
            <person name="Stinear T.P."/>
            <person name="Pidot S.J."/>
        </authorList>
    </citation>
    <scope>NUCLEOTIDE SEQUENCE [LARGE SCALE GENOMIC DNA]</scope>
    <source>
        <strain evidence="4 5">AUSMDU00024985</strain>
    </source>
</reference>
<evidence type="ECO:0000256" key="3">
    <source>
        <dbReference type="PIRSR" id="PIRSR600888-3"/>
    </source>
</evidence>
<dbReference type="Proteomes" id="UP000501705">
    <property type="component" value="Chromosome"/>
</dbReference>
<evidence type="ECO:0000256" key="2">
    <source>
        <dbReference type="PIRSR" id="PIRSR600888-1"/>
    </source>
</evidence>
<evidence type="ECO:0000313" key="5">
    <source>
        <dbReference type="Proteomes" id="UP000501705"/>
    </source>
</evidence>
<dbReference type="AlphaFoldDB" id="A0A6G9XR14"/>
<dbReference type="SUPFAM" id="SSF51182">
    <property type="entry name" value="RmlC-like cupins"/>
    <property type="match status" value="1"/>
</dbReference>
<dbReference type="Gene3D" id="2.60.120.10">
    <property type="entry name" value="Jelly Rolls"/>
    <property type="match status" value="1"/>
</dbReference>
<organism evidence="4 5">
    <name type="scientific">Nocardia brasiliensis</name>
    <dbReference type="NCBI Taxonomy" id="37326"/>
    <lineage>
        <taxon>Bacteria</taxon>
        <taxon>Bacillati</taxon>
        <taxon>Actinomycetota</taxon>
        <taxon>Actinomycetes</taxon>
        <taxon>Mycobacteriales</taxon>
        <taxon>Nocardiaceae</taxon>
        <taxon>Nocardia</taxon>
    </lineage>
</organism>
<evidence type="ECO:0000313" key="4">
    <source>
        <dbReference type="EMBL" id="QIS03290.1"/>
    </source>
</evidence>
<protein>
    <submittedName>
        <fullName evidence="4">dTDP-4-dehydrorhamnose 3,5-epimerase</fullName>
    </submittedName>
</protein>
<proteinExistence type="inferred from homology"/>
<feature type="active site" description="Proton donor" evidence="2">
    <location>
        <position position="155"/>
    </location>
</feature>
<comment type="similarity">
    <text evidence="1">Belongs to the dTDP-4-dehydrorhamnose 3,5-epimerase family.</text>
</comment>
<dbReference type="GO" id="GO:0005829">
    <property type="term" value="C:cytosol"/>
    <property type="evidence" value="ECO:0007669"/>
    <property type="project" value="TreeGrafter"/>
</dbReference>
<gene>
    <name evidence="4" type="ORF">F5X71_14060</name>
</gene>
<sequence length="213" mass="22970">MPHRDGDTAVPGAGPSGAARPATIVATELALPDVYLLRSHQFPDERGHFQELSRTDVLERITGYPVRLEQVNISVSRRGVIRGIHVVARAPGQSKLVTCVRGSIIDIAVDLRVGSPTFGRFELVALDERMTAGVYLGPGVGHAFVATAEDTRVLYQCSTLYTPGSELAVNVLDPALGLPLTTGFDPILSENDRGAPTLAELLEQDLLPHYRPR</sequence>
<feature type="active site" description="Proton acceptor" evidence="2">
    <location>
        <position position="85"/>
    </location>
</feature>
<evidence type="ECO:0000256" key="1">
    <source>
        <dbReference type="ARBA" id="ARBA00010154"/>
    </source>
</evidence>
<dbReference type="GO" id="GO:0008830">
    <property type="term" value="F:dTDP-4-dehydrorhamnose 3,5-epimerase activity"/>
    <property type="evidence" value="ECO:0007669"/>
    <property type="project" value="InterPro"/>
</dbReference>
<dbReference type="RefSeq" id="WP_167462358.1">
    <property type="nucleotide sequence ID" value="NZ_CP046171.1"/>
</dbReference>
<dbReference type="Pfam" id="PF00908">
    <property type="entry name" value="dTDP_sugar_isom"/>
    <property type="match status" value="1"/>
</dbReference>